<dbReference type="Proteomes" id="UP000469452">
    <property type="component" value="Unassembled WGS sequence"/>
</dbReference>
<dbReference type="GO" id="GO:0046872">
    <property type="term" value="F:metal ion binding"/>
    <property type="evidence" value="ECO:0007669"/>
    <property type="project" value="UniProtKB-KW"/>
</dbReference>
<reference evidence="4 5" key="1">
    <citation type="submission" date="2019-06" db="EMBL/GenBank/DDBJ databases">
        <title>Genomics analysis of Aphanomyces spp. identifies a new class of oomycete effector associated with host adaptation.</title>
        <authorList>
            <person name="Gaulin E."/>
        </authorList>
    </citation>
    <scope>NUCLEOTIDE SEQUENCE [LARGE SCALE GENOMIC DNA]</scope>
    <source>
        <strain evidence="4 5">E</strain>
    </source>
</reference>
<dbReference type="EMBL" id="VJMI01018602">
    <property type="protein sequence ID" value="KAF0710107.1"/>
    <property type="molecule type" value="Genomic_DNA"/>
</dbReference>
<keyword evidence="2" id="KW-0479">Metal-binding</keyword>
<evidence type="ECO:0000313" key="5">
    <source>
        <dbReference type="Proteomes" id="UP000469452"/>
    </source>
</evidence>
<sequence length="190" mass="21748">MAILTLFIFNFSLPYDNNAFHQDMLTKVGDETTMPDNGSLRNEYPNSWALLADKGYQGLYCHMRAITPAKRPAGGLLPVSEMPANDRIASDRVVVEIFFGRLKTLWTIMSESYSWKRDHFFQTCVALTNVHIPFLPLRDLAGEDFTRYENRLLSLGDRIKSKRAGSMAKYREKRKHRMSIILPPGNSEAD</sequence>
<comment type="caution">
    <text evidence="4">The sequence shown here is derived from an EMBL/GenBank/DDBJ whole genome shotgun (WGS) entry which is preliminary data.</text>
</comment>
<accession>A0A6A4Z7E5</accession>
<evidence type="ECO:0000259" key="3">
    <source>
        <dbReference type="Pfam" id="PF13359"/>
    </source>
</evidence>
<dbReference type="Pfam" id="PF13359">
    <property type="entry name" value="DDE_Tnp_4"/>
    <property type="match status" value="1"/>
</dbReference>
<name>A0A6A4Z7E5_APHAT</name>
<proteinExistence type="predicted"/>
<dbReference type="AlphaFoldDB" id="A0A6A4Z7E5"/>
<evidence type="ECO:0000256" key="2">
    <source>
        <dbReference type="ARBA" id="ARBA00022723"/>
    </source>
</evidence>
<feature type="non-terminal residue" evidence="4">
    <location>
        <position position="190"/>
    </location>
</feature>
<dbReference type="VEuPathDB" id="FungiDB:H257_08514"/>
<gene>
    <name evidence="4" type="ORF">AaE_012646</name>
</gene>
<comment type="cofactor">
    <cofactor evidence="1">
        <name>a divalent metal cation</name>
        <dbReference type="ChEBI" id="CHEBI:60240"/>
    </cofactor>
</comment>
<evidence type="ECO:0000313" key="4">
    <source>
        <dbReference type="EMBL" id="KAF0710107.1"/>
    </source>
</evidence>
<organism evidence="4 5">
    <name type="scientific">Aphanomyces astaci</name>
    <name type="common">Crayfish plague agent</name>
    <dbReference type="NCBI Taxonomy" id="112090"/>
    <lineage>
        <taxon>Eukaryota</taxon>
        <taxon>Sar</taxon>
        <taxon>Stramenopiles</taxon>
        <taxon>Oomycota</taxon>
        <taxon>Saprolegniomycetes</taxon>
        <taxon>Saprolegniales</taxon>
        <taxon>Verrucalvaceae</taxon>
        <taxon>Aphanomyces</taxon>
    </lineage>
</organism>
<dbReference type="InterPro" id="IPR027806">
    <property type="entry name" value="HARBI1_dom"/>
</dbReference>
<evidence type="ECO:0000256" key="1">
    <source>
        <dbReference type="ARBA" id="ARBA00001968"/>
    </source>
</evidence>
<protein>
    <recommendedName>
        <fullName evidence="3">DDE Tnp4 domain-containing protein</fullName>
    </recommendedName>
</protein>
<feature type="domain" description="DDE Tnp4" evidence="3">
    <location>
        <begin position="44"/>
        <end position="129"/>
    </location>
</feature>